<reference evidence="8 9" key="1">
    <citation type="submission" date="2024-09" db="EMBL/GenBank/DDBJ databases">
        <authorList>
            <person name="Sun Q."/>
            <person name="Mori K."/>
        </authorList>
    </citation>
    <scope>NUCLEOTIDE SEQUENCE [LARGE SCALE GENOMIC DNA]</scope>
    <source>
        <strain evidence="8 9">CECT 8064</strain>
    </source>
</reference>
<feature type="domain" description="Multidrug resistance protein MdtA-like beta-barrel" evidence="6">
    <location>
        <begin position="203"/>
        <end position="288"/>
    </location>
</feature>
<dbReference type="InterPro" id="IPR006143">
    <property type="entry name" value="RND_pump_MFP"/>
</dbReference>
<dbReference type="Gene3D" id="1.10.287.470">
    <property type="entry name" value="Helix hairpin bin"/>
    <property type="match status" value="1"/>
</dbReference>
<dbReference type="Pfam" id="PF25917">
    <property type="entry name" value="BSH_RND"/>
    <property type="match status" value="1"/>
</dbReference>
<feature type="domain" description="Multidrug resistance protein MdtA-like alpha-helical hairpin" evidence="4">
    <location>
        <begin position="98"/>
        <end position="167"/>
    </location>
</feature>
<evidence type="ECO:0000259" key="5">
    <source>
        <dbReference type="Pfam" id="PF25917"/>
    </source>
</evidence>
<dbReference type="InterPro" id="IPR058626">
    <property type="entry name" value="MdtA-like_b-barrel"/>
</dbReference>
<dbReference type="Gene3D" id="2.40.50.100">
    <property type="match status" value="1"/>
</dbReference>
<keyword evidence="9" id="KW-1185">Reference proteome</keyword>
<dbReference type="InterPro" id="IPR058624">
    <property type="entry name" value="MdtA-like_HH"/>
</dbReference>
<dbReference type="PANTHER" id="PTHR30158">
    <property type="entry name" value="ACRA/E-RELATED COMPONENT OF DRUG EFFLUX TRANSPORTER"/>
    <property type="match status" value="1"/>
</dbReference>
<organism evidence="8 9">
    <name type="scientific">Vibrio olivae</name>
    <dbReference type="NCBI Taxonomy" id="1243002"/>
    <lineage>
        <taxon>Bacteria</taxon>
        <taxon>Pseudomonadati</taxon>
        <taxon>Pseudomonadota</taxon>
        <taxon>Gammaproteobacteria</taxon>
        <taxon>Vibrionales</taxon>
        <taxon>Vibrionaceae</taxon>
        <taxon>Vibrio</taxon>
    </lineage>
</organism>
<feature type="coiled-coil region" evidence="3">
    <location>
        <begin position="98"/>
        <end position="125"/>
    </location>
</feature>
<dbReference type="EMBL" id="JBHMEP010000007">
    <property type="protein sequence ID" value="MFB9136779.1"/>
    <property type="molecule type" value="Genomic_DNA"/>
</dbReference>
<dbReference type="Pfam" id="PF25944">
    <property type="entry name" value="Beta-barrel_RND"/>
    <property type="match status" value="1"/>
</dbReference>
<dbReference type="RefSeq" id="WP_390195248.1">
    <property type="nucleotide sequence ID" value="NZ_JBHMEP010000007.1"/>
</dbReference>
<dbReference type="Gene3D" id="2.40.30.170">
    <property type="match status" value="1"/>
</dbReference>
<evidence type="ECO:0000259" key="4">
    <source>
        <dbReference type="Pfam" id="PF25876"/>
    </source>
</evidence>
<dbReference type="Pfam" id="PF25876">
    <property type="entry name" value="HH_MFP_RND"/>
    <property type="match status" value="1"/>
</dbReference>
<evidence type="ECO:0000256" key="2">
    <source>
        <dbReference type="ARBA" id="ARBA00009477"/>
    </source>
</evidence>
<keyword evidence="3" id="KW-0175">Coiled coil</keyword>
<feature type="domain" description="Multidrug resistance protein MdtA-like C-terminal permuted SH3" evidence="7">
    <location>
        <begin position="294"/>
        <end position="354"/>
    </location>
</feature>
<dbReference type="InterPro" id="IPR058625">
    <property type="entry name" value="MdtA-like_BSH"/>
</dbReference>
<dbReference type="Gene3D" id="2.40.420.20">
    <property type="match status" value="1"/>
</dbReference>
<dbReference type="PROSITE" id="PS51257">
    <property type="entry name" value="PROKAR_LIPOPROTEIN"/>
    <property type="match status" value="1"/>
</dbReference>
<comment type="subcellular location">
    <subcellularLocation>
        <location evidence="1">Cell inner membrane</location>
        <topology evidence="1">Lipid-anchor</topology>
    </subcellularLocation>
</comment>
<feature type="domain" description="Multidrug resistance protein MdtA-like barrel-sandwich hybrid" evidence="5">
    <location>
        <begin position="59"/>
        <end position="189"/>
    </location>
</feature>
<accession>A0ABV5HR92</accession>
<dbReference type="NCBIfam" id="TIGR01730">
    <property type="entry name" value="RND_mfp"/>
    <property type="match status" value="1"/>
</dbReference>
<comment type="similarity">
    <text evidence="2">Belongs to the membrane fusion protein (MFP) (TC 8.A.1) family.</text>
</comment>
<comment type="caution">
    <text evidence="8">The sequence shown here is derived from an EMBL/GenBank/DDBJ whole genome shotgun (WGS) entry which is preliminary data.</text>
</comment>
<evidence type="ECO:0000259" key="7">
    <source>
        <dbReference type="Pfam" id="PF25967"/>
    </source>
</evidence>
<gene>
    <name evidence="8" type="ORF">ACFFUV_17565</name>
</gene>
<dbReference type="Pfam" id="PF25967">
    <property type="entry name" value="RND-MFP_C"/>
    <property type="match status" value="1"/>
</dbReference>
<evidence type="ECO:0000313" key="8">
    <source>
        <dbReference type="EMBL" id="MFB9136779.1"/>
    </source>
</evidence>
<evidence type="ECO:0000256" key="1">
    <source>
        <dbReference type="ARBA" id="ARBA00004519"/>
    </source>
</evidence>
<evidence type="ECO:0000313" key="9">
    <source>
        <dbReference type="Proteomes" id="UP001589645"/>
    </source>
</evidence>
<name>A0ABV5HR92_9VIBR</name>
<proteinExistence type="inferred from homology"/>
<dbReference type="InterPro" id="IPR058627">
    <property type="entry name" value="MdtA-like_C"/>
</dbReference>
<evidence type="ECO:0000256" key="3">
    <source>
        <dbReference type="SAM" id="Coils"/>
    </source>
</evidence>
<evidence type="ECO:0000259" key="6">
    <source>
        <dbReference type="Pfam" id="PF25944"/>
    </source>
</evidence>
<dbReference type="SUPFAM" id="SSF111369">
    <property type="entry name" value="HlyD-like secretion proteins"/>
    <property type="match status" value="1"/>
</dbReference>
<dbReference type="Proteomes" id="UP001589645">
    <property type="component" value="Unassembled WGS sequence"/>
</dbReference>
<protein>
    <submittedName>
        <fullName evidence="8">Efflux RND transporter periplasmic adaptor subunit</fullName>
    </submittedName>
</protein>
<sequence length="368" mass="39642">MNARLAAVTLSSVLVLTGCGEQRTMSPSASPVVTVSTAQTSTYAFQKAYTGRIQAVEDTDISAQVTGYLTERHFKEGQIVEAGQRLYSIEPSAFEAQVASAEAAVAQANAALKKAELDYQRGKQLLPQGSISQAEFDALSASLLSARAQVKAAQSQRDLAKTQLSYTQIVAPISGRIGASKASKGDLLSPNMGVLTTIVSLDPVLAAFNISERERLQFKIEGETQSANRNTTVELELENGQRYAEKGDIEFVDNRISLTTGTLAMRARFANHQHYLIPGQHARVIIKQAEPSTVLTVPEKAVQRDLEGNFVLVVDSDGNAHRRIVSLGPISPQGIIVRSGIKAGEQVITEGLQRVRDGMPVTIQPNQE</sequence>